<keyword evidence="1" id="KW-0472">Membrane</keyword>
<sequence>MNAELFCFILFANDLIFLHVLIISSIIYYFKCKYSCFYDDKNRSFLLEYIEIQSIPSGSYKLELMMIWQNKLDSYIKLLN</sequence>
<proteinExistence type="predicted"/>
<protein>
    <submittedName>
        <fullName evidence="2">Uncharacterized protein</fullName>
    </submittedName>
</protein>
<feature type="transmembrane region" description="Helical" evidence="1">
    <location>
        <begin position="7"/>
        <end position="30"/>
    </location>
</feature>
<reference evidence="2 3" key="1">
    <citation type="submission" date="2016-03" db="EMBL/GenBank/DDBJ databases">
        <title>Complete genome sequence of Shewanella psychrophila WP2, a deep sea bacterium isolated from west Pacific sediment.</title>
        <authorList>
            <person name="Xu G."/>
            <person name="Jian H."/>
        </authorList>
    </citation>
    <scope>NUCLEOTIDE SEQUENCE [LARGE SCALE GENOMIC DNA]</scope>
    <source>
        <strain evidence="2 3">WP2</strain>
    </source>
</reference>
<gene>
    <name evidence="2" type="ORF">Sps_01465</name>
</gene>
<keyword evidence="1" id="KW-1133">Transmembrane helix</keyword>
<evidence type="ECO:0000313" key="2">
    <source>
        <dbReference type="EMBL" id="AQS36631.1"/>
    </source>
</evidence>
<keyword evidence="1" id="KW-0812">Transmembrane</keyword>
<dbReference type="Proteomes" id="UP000189545">
    <property type="component" value="Chromosome"/>
</dbReference>
<name>A0A1S6HM72_9GAMM</name>
<evidence type="ECO:0000256" key="1">
    <source>
        <dbReference type="SAM" id="Phobius"/>
    </source>
</evidence>
<keyword evidence="3" id="KW-1185">Reference proteome</keyword>
<organism evidence="2 3">
    <name type="scientific">Shewanella psychrophila</name>
    <dbReference type="NCBI Taxonomy" id="225848"/>
    <lineage>
        <taxon>Bacteria</taxon>
        <taxon>Pseudomonadati</taxon>
        <taxon>Pseudomonadota</taxon>
        <taxon>Gammaproteobacteria</taxon>
        <taxon>Alteromonadales</taxon>
        <taxon>Shewanellaceae</taxon>
        <taxon>Shewanella</taxon>
    </lineage>
</organism>
<evidence type="ECO:0000313" key="3">
    <source>
        <dbReference type="Proteomes" id="UP000189545"/>
    </source>
</evidence>
<dbReference type="KEGG" id="spsw:Sps_01465"/>
<dbReference type="EMBL" id="CP014782">
    <property type="protein sequence ID" value="AQS36631.1"/>
    <property type="molecule type" value="Genomic_DNA"/>
</dbReference>
<dbReference type="AlphaFoldDB" id="A0A1S6HM72"/>
<accession>A0A1S6HM72</accession>